<feature type="region of interest" description="Disordered" evidence="1">
    <location>
        <begin position="25"/>
        <end position="63"/>
    </location>
</feature>
<dbReference type="InterPro" id="IPR046348">
    <property type="entry name" value="SIS_dom_sf"/>
</dbReference>
<evidence type="ECO:0000313" key="2">
    <source>
        <dbReference type="EMBL" id="MEQ2161956.1"/>
    </source>
</evidence>
<dbReference type="PANTHER" id="PTHR10937">
    <property type="entry name" value="GLUCOSAMINE--FRUCTOSE-6-PHOSPHATE AMINOTRANSFERASE, ISOMERIZING"/>
    <property type="match status" value="1"/>
</dbReference>
<feature type="non-terminal residue" evidence="2">
    <location>
        <position position="1"/>
    </location>
</feature>
<protein>
    <submittedName>
        <fullName evidence="2">Uncharacterized protein</fullName>
    </submittedName>
</protein>
<accession>A0ABV0MS65</accession>
<dbReference type="Gene3D" id="3.60.20.10">
    <property type="entry name" value="Glutamine Phosphoribosylpyrophosphate, subunit 1, domain 1"/>
    <property type="match status" value="1"/>
</dbReference>
<gene>
    <name evidence="2" type="ORF">GOODEAATRI_014991</name>
</gene>
<name>A0ABV0MS65_9TELE</name>
<dbReference type="Gene3D" id="3.40.50.10490">
    <property type="entry name" value="Glucose-6-phosphate isomerase like protein, domain 1"/>
    <property type="match status" value="3"/>
</dbReference>
<evidence type="ECO:0000313" key="3">
    <source>
        <dbReference type="Proteomes" id="UP001476798"/>
    </source>
</evidence>
<dbReference type="SUPFAM" id="SSF53697">
    <property type="entry name" value="SIS domain"/>
    <property type="match status" value="1"/>
</dbReference>
<dbReference type="Proteomes" id="UP001476798">
    <property type="component" value="Unassembled WGS sequence"/>
</dbReference>
<comment type="caution">
    <text evidence="2">The sequence shown here is derived from an EMBL/GenBank/DDBJ whole genome shotgun (WGS) entry which is preliminary data.</text>
</comment>
<evidence type="ECO:0000256" key="1">
    <source>
        <dbReference type="SAM" id="MobiDB-lite"/>
    </source>
</evidence>
<dbReference type="SUPFAM" id="SSF56235">
    <property type="entry name" value="N-terminal nucleophile aminohydrolases (Ntn hydrolases)"/>
    <property type="match status" value="1"/>
</dbReference>
<feature type="non-terminal residue" evidence="2">
    <location>
        <position position="213"/>
    </location>
</feature>
<dbReference type="InterPro" id="IPR029055">
    <property type="entry name" value="Ntn_hydrolases_N"/>
</dbReference>
<proteinExistence type="predicted"/>
<sequence>KDLVDLDESLVTHFGLAHTRWATHGEPNALNSHPQRSDKNNGHHKDEVPDKNSHNRTDSSNAINSNGDCVAVEYYFASDASAIIEHTNKVLYMEDSDIAVVKGGNFDAFMQKEIFEQPESIFNTMRGRICFDTNKGDRTTRQILEELTELPVMVELASDFLDRNTPVFRDDVCFFISQSEGILAGELKHGPLALIDKHMPVIMIIMRDGCYTK</sequence>
<dbReference type="PANTHER" id="PTHR10937:SF10">
    <property type="entry name" value="GLUTAMINE--FRUCTOSE-6-PHOSPHATE AMINOTRANSFERASE [ISOMERIZING] 2"/>
    <property type="match status" value="1"/>
</dbReference>
<reference evidence="2 3" key="1">
    <citation type="submission" date="2021-06" db="EMBL/GenBank/DDBJ databases">
        <authorList>
            <person name="Palmer J.M."/>
        </authorList>
    </citation>
    <scope>NUCLEOTIDE SEQUENCE [LARGE SCALE GENOMIC DNA]</scope>
    <source>
        <strain evidence="2 3">GA_2019</strain>
        <tissue evidence="2">Muscle</tissue>
    </source>
</reference>
<organism evidence="2 3">
    <name type="scientific">Goodea atripinnis</name>
    <dbReference type="NCBI Taxonomy" id="208336"/>
    <lineage>
        <taxon>Eukaryota</taxon>
        <taxon>Metazoa</taxon>
        <taxon>Chordata</taxon>
        <taxon>Craniata</taxon>
        <taxon>Vertebrata</taxon>
        <taxon>Euteleostomi</taxon>
        <taxon>Actinopterygii</taxon>
        <taxon>Neopterygii</taxon>
        <taxon>Teleostei</taxon>
        <taxon>Neoteleostei</taxon>
        <taxon>Acanthomorphata</taxon>
        <taxon>Ovalentaria</taxon>
        <taxon>Atherinomorphae</taxon>
        <taxon>Cyprinodontiformes</taxon>
        <taxon>Goodeidae</taxon>
        <taxon>Goodea</taxon>
    </lineage>
</organism>
<dbReference type="EMBL" id="JAHRIO010011081">
    <property type="protein sequence ID" value="MEQ2161956.1"/>
    <property type="molecule type" value="Genomic_DNA"/>
</dbReference>
<feature type="compositionally biased region" description="Basic and acidic residues" evidence="1">
    <location>
        <begin position="35"/>
        <end position="57"/>
    </location>
</feature>
<keyword evidence="3" id="KW-1185">Reference proteome</keyword>